<organism evidence="2 3">
    <name type="scientific">Anaeroselena agilis</name>
    <dbReference type="NCBI Taxonomy" id="3063788"/>
    <lineage>
        <taxon>Bacteria</taxon>
        <taxon>Bacillati</taxon>
        <taxon>Bacillota</taxon>
        <taxon>Negativicutes</taxon>
        <taxon>Acetonemataceae</taxon>
        <taxon>Anaeroselena</taxon>
    </lineage>
</organism>
<evidence type="ECO:0000313" key="2">
    <source>
        <dbReference type="EMBL" id="MDT8901134.1"/>
    </source>
</evidence>
<name>A0ABU3NWD7_9FIRM</name>
<dbReference type="InterPro" id="IPR018330">
    <property type="entry name" value="RecT_fam"/>
</dbReference>
<dbReference type="Proteomes" id="UP001254848">
    <property type="component" value="Unassembled WGS sequence"/>
</dbReference>
<dbReference type="RefSeq" id="WP_413779658.1">
    <property type="nucleotide sequence ID" value="NZ_JAUOZS010000001.1"/>
</dbReference>
<dbReference type="Pfam" id="PF03837">
    <property type="entry name" value="RecT"/>
    <property type="match status" value="1"/>
</dbReference>
<evidence type="ECO:0000256" key="1">
    <source>
        <dbReference type="SAM" id="MobiDB-lite"/>
    </source>
</evidence>
<reference evidence="2 3" key="1">
    <citation type="submission" date="2023-07" db="EMBL/GenBank/DDBJ databases">
        <title>The novel representative of Negativicutes class, Anaeroselena agilis gen. nov. sp. nov.</title>
        <authorList>
            <person name="Prokofeva M.I."/>
            <person name="Elcheninov A.G."/>
            <person name="Klyukina A."/>
            <person name="Kublanov I.V."/>
            <person name="Frolov E.N."/>
            <person name="Podosokorskaya O.A."/>
        </authorList>
    </citation>
    <scope>NUCLEOTIDE SEQUENCE [LARGE SCALE GENOMIC DNA]</scope>
    <source>
        <strain evidence="2 3">4137-cl</strain>
    </source>
</reference>
<comment type="caution">
    <text evidence="2">The sequence shown here is derived from an EMBL/GenBank/DDBJ whole genome shotgun (WGS) entry which is preliminary data.</text>
</comment>
<protein>
    <submittedName>
        <fullName evidence="2">Recombinase RecT</fullName>
    </submittedName>
</protein>
<evidence type="ECO:0000313" key="3">
    <source>
        <dbReference type="Proteomes" id="UP001254848"/>
    </source>
</evidence>
<sequence length="356" mass="39587">MAENKNAVEKAEKSMSARFMEMVFNEFTSGVGELSLTDSQRRLAQNYFIVLDSALKTAEEKRVKGNAGKEDRYKNNLPYTWANVDLETLSRNVVSAARMGLDPLQKNHINMVPFKNNAIQKYGIGFIDGYRGLEVKATKYGLDVPVAVIVEVVYSTDTFKPIKKDLRNNVESFEFEVNNAFDRGEIIGGFYYLVYSDQTKNRLVVMSKKEIEKRKPAHASVEFWGGEKDVWENGKKVGKEKVEGWYEQMVYKTLYRAAYGSITVDSTKIDADYMRLAQAEKSFSEGKIEDEIAEHANSQTLDIAAEVMPPDSGEPIGDANGPSTPAPAAKANVTEHPAAKAQQTTLAPTGTDGPGY</sequence>
<proteinExistence type="predicted"/>
<dbReference type="EMBL" id="JAUOZS010000001">
    <property type="protein sequence ID" value="MDT8901134.1"/>
    <property type="molecule type" value="Genomic_DNA"/>
</dbReference>
<feature type="region of interest" description="Disordered" evidence="1">
    <location>
        <begin position="308"/>
        <end position="356"/>
    </location>
</feature>
<keyword evidence="3" id="KW-1185">Reference proteome</keyword>
<accession>A0ABU3NWD7</accession>
<gene>
    <name evidence="2" type="ORF">Q4T40_07785</name>
</gene>